<evidence type="ECO:0000313" key="1">
    <source>
        <dbReference type="EMBL" id="KAG5599553.1"/>
    </source>
</evidence>
<evidence type="ECO:0000313" key="2">
    <source>
        <dbReference type="Proteomes" id="UP000824120"/>
    </source>
</evidence>
<comment type="caution">
    <text evidence="1">The sequence shown here is derived from an EMBL/GenBank/DDBJ whole genome shotgun (WGS) entry which is preliminary data.</text>
</comment>
<protein>
    <submittedName>
        <fullName evidence="1">Uncharacterized protein</fullName>
    </submittedName>
</protein>
<organism evidence="1 2">
    <name type="scientific">Solanum commersonii</name>
    <name type="common">Commerson's wild potato</name>
    <name type="synonym">Commerson's nightshade</name>
    <dbReference type="NCBI Taxonomy" id="4109"/>
    <lineage>
        <taxon>Eukaryota</taxon>
        <taxon>Viridiplantae</taxon>
        <taxon>Streptophyta</taxon>
        <taxon>Embryophyta</taxon>
        <taxon>Tracheophyta</taxon>
        <taxon>Spermatophyta</taxon>
        <taxon>Magnoliopsida</taxon>
        <taxon>eudicotyledons</taxon>
        <taxon>Gunneridae</taxon>
        <taxon>Pentapetalae</taxon>
        <taxon>asterids</taxon>
        <taxon>lamiids</taxon>
        <taxon>Solanales</taxon>
        <taxon>Solanaceae</taxon>
        <taxon>Solanoideae</taxon>
        <taxon>Solaneae</taxon>
        <taxon>Solanum</taxon>
    </lineage>
</organism>
<keyword evidence="2" id="KW-1185">Reference proteome</keyword>
<sequence>SGADSWYERVERSRNLMRRIKISLKVLKWLVAVFIEASGVHGNTIKRWRMKDHFSEFFCTLKYNENGRYISFIAIQERTQQIQTSTVPKLTSSFKEACSNNRWTTDASKKALLHTNHDNIRIVGGSAAGEKDLLSRGNTGTANSK</sequence>
<dbReference type="AlphaFoldDB" id="A0A9J5YH11"/>
<gene>
    <name evidence="1" type="ORF">H5410_030923</name>
</gene>
<dbReference type="EMBL" id="JACXVP010000006">
    <property type="protein sequence ID" value="KAG5599553.1"/>
    <property type="molecule type" value="Genomic_DNA"/>
</dbReference>
<accession>A0A9J5YH11</accession>
<dbReference type="Proteomes" id="UP000824120">
    <property type="component" value="Chromosome 6"/>
</dbReference>
<name>A0A9J5YH11_SOLCO</name>
<proteinExistence type="predicted"/>
<reference evidence="1 2" key="1">
    <citation type="submission" date="2020-09" db="EMBL/GenBank/DDBJ databases">
        <title>De no assembly of potato wild relative species, Solanum commersonii.</title>
        <authorList>
            <person name="Cho K."/>
        </authorList>
    </citation>
    <scope>NUCLEOTIDE SEQUENCE [LARGE SCALE GENOMIC DNA]</scope>
    <source>
        <strain evidence="1">LZ3.2</strain>
        <tissue evidence="1">Leaf</tissue>
    </source>
</reference>
<feature type="non-terminal residue" evidence="1">
    <location>
        <position position="1"/>
    </location>
</feature>